<accession>A0A232LUD6</accession>
<dbReference type="OrthoDB" id="5345504at2759"/>
<dbReference type="InterPro" id="IPR046591">
    <property type="entry name" value="DUF6649"/>
</dbReference>
<evidence type="ECO:0000256" key="1">
    <source>
        <dbReference type="SAM" id="MobiDB-lite"/>
    </source>
</evidence>
<protein>
    <submittedName>
        <fullName evidence="2">Uncharacterized protein</fullName>
    </submittedName>
</protein>
<gene>
    <name evidence="2" type="ORF">Egran_04538</name>
</gene>
<reference evidence="2 3" key="1">
    <citation type="journal article" date="2015" name="Environ. Microbiol.">
        <title>Metagenome sequence of Elaphomyces granulatus from sporocarp tissue reveals Ascomycota ectomycorrhizal fingerprints of genome expansion and a Proteobacteria-rich microbiome.</title>
        <authorList>
            <person name="Quandt C.A."/>
            <person name="Kohler A."/>
            <person name="Hesse C.N."/>
            <person name="Sharpton T.J."/>
            <person name="Martin F."/>
            <person name="Spatafora J.W."/>
        </authorList>
    </citation>
    <scope>NUCLEOTIDE SEQUENCE [LARGE SCALE GENOMIC DNA]</scope>
    <source>
        <strain evidence="2 3">OSC145934</strain>
    </source>
</reference>
<organism evidence="2 3">
    <name type="scientific">Elaphomyces granulatus</name>
    <dbReference type="NCBI Taxonomy" id="519963"/>
    <lineage>
        <taxon>Eukaryota</taxon>
        <taxon>Fungi</taxon>
        <taxon>Dikarya</taxon>
        <taxon>Ascomycota</taxon>
        <taxon>Pezizomycotina</taxon>
        <taxon>Eurotiomycetes</taxon>
        <taxon>Eurotiomycetidae</taxon>
        <taxon>Eurotiales</taxon>
        <taxon>Elaphomycetaceae</taxon>
        <taxon>Elaphomyces</taxon>
    </lineage>
</organism>
<proteinExistence type="predicted"/>
<keyword evidence="3" id="KW-1185">Reference proteome</keyword>
<evidence type="ECO:0000313" key="2">
    <source>
        <dbReference type="EMBL" id="OXV07694.1"/>
    </source>
</evidence>
<name>A0A232LUD6_9EURO</name>
<comment type="caution">
    <text evidence="2">The sequence shown here is derived from an EMBL/GenBank/DDBJ whole genome shotgun (WGS) entry which is preliminary data.</text>
</comment>
<dbReference type="Proteomes" id="UP000243515">
    <property type="component" value="Unassembled WGS sequence"/>
</dbReference>
<sequence>MAPSFDVGRKRPAEAEPDGDQPLAKKFELLHIGSLLATRCDSTTAAPSTWSSESMILDDTEHVTYVHNLGRELEELESEERRITFLPDIEAKLTAIPKSVLGIPKTKSREMVLYRLPSSLTISEDRDNVRRAILEYRERAQKRQVEDRKPSIADIEHADKDNLSLKYLNDSKACIHNNDAMDIDNEIY</sequence>
<dbReference type="AlphaFoldDB" id="A0A232LUD6"/>
<dbReference type="Pfam" id="PF20354">
    <property type="entry name" value="DUF6649"/>
    <property type="match status" value="1"/>
</dbReference>
<feature type="region of interest" description="Disordered" evidence="1">
    <location>
        <begin position="1"/>
        <end position="22"/>
    </location>
</feature>
<evidence type="ECO:0000313" key="3">
    <source>
        <dbReference type="Proteomes" id="UP000243515"/>
    </source>
</evidence>
<dbReference type="EMBL" id="NPHW01004625">
    <property type="protein sequence ID" value="OXV07694.1"/>
    <property type="molecule type" value="Genomic_DNA"/>
</dbReference>